<dbReference type="EMBL" id="JBFOLK010000006">
    <property type="protein sequence ID" value="KAL2505159.1"/>
    <property type="molecule type" value="Genomic_DNA"/>
</dbReference>
<evidence type="ECO:0000256" key="1">
    <source>
        <dbReference type="SAM" id="MobiDB-lite"/>
    </source>
</evidence>
<dbReference type="AlphaFoldDB" id="A0ABD1SXJ2"/>
<organism evidence="2 3">
    <name type="scientific">Abeliophyllum distichum</name>
    <dbReference type="NCBI Taxonomy" id="126358"/>
    <lineage>
        <taxon>Eukaryota</taxon>
        <taxon>Viridiplantae</taxon>
        <taxon>Streptophyta</taxon>
        <taxon>Embryophyta</taxon>
        <taxon>Tracheophyta</taxon>
        <taxon>Spermatophyta</taxon>
        <taxon>Magnoliopsida</taxon>
        <taxon>eudicotyledons</taxon>
        <taxon>Gunneridae</taxon>
        <taxon>Pentapetalae</taxon>
        <taxon>asterids</taxon>
        <taxon>lamiids</taxon>
        <taxon>Lamiales</taxon>
        <taxon>Oleaceae</taxon>
        <taxon>Forsythieae</taxon>
        <taxon>Abeliophyllum</taxon>
    </lineage>
</organism>
<comment type="caution">
    <text evidence="2">The sequence shown here is derived from an EMBL/GenBank/DDBJ whole genome shotgun (WGS) entry which is preliminary data.</text>
</comment>
<accession>A0ABD1SXJ2</accession>
<reference evidence="3" key="1">
    <citation type="submission" date="2024-07" db="EMBL/GenBank/DDBJ databases">
        <title>Two chromosome-level genome assemblies of Korean endemic species Abeliophyllum distichum and Forsythia ovata (Oleaceae).</title>
        <authorList>
            <person name="Jang H."/>
        </authorList>
    </citation>
    <scope>NUCLEOTIDE SEQUENCE [LARGE SCALE GENOMIC DNA]</scope>
</reference>
<name>A0ABD1SXJ2_9LAMI</name>
<dbReference type="Proteomes" id="UP001604336">
    <property type="component" value="Unassembled WGS sequence"/>
</dbReference>
<feature type="region of interest" description="Disordered" evidence="1">
    <location>
        <begin position="168"/>
        <end position="191"/>
    </location>
</feature>
<evidence type="ECO:0000313" key="3">
    <source>
        <dbReference type="Proteomes" id="UP001604336"/>
    </source>
</evidence>
<evidence type="ECO:0000313" key="2">
    <source>
        <dbReference type="EMBL" id="KAL2505159.1"/>
    </source>
</evidence>
<proteinExistence type="predicted"/>
<keyword evidence="3" id="KW-1185">Reference proteome</keyword>
<sequence>MDRGSDEQQARLRSIIESYFDLQGDQSFDNYWAVCAAIDRLAADRYRDYKLKAHNNLKEHKPSRSYDVLSAEEWQKCINFFTSPTFVEWSTKNKANRGKAKYLSVQRSKSFSATRYDQLNFTLAIVVARPRDPAVAEGIIESFQTSDTFWDGNWVNRRQLVITESVTNNTGGCASEDENENENDGGVLGDQ</sequence>
<protein>
    <submittedName>
        <fullName evidence="2">Uncharacterized protein</fullName>
    </submittedName>
</protein>
<gene>
    <name evidence="2" type="ORF">Adt_20780</name>
</gene>